<protein>
    <submittedName>
        <fullName evidence="1">Uncharacterized protein</fullName>
    </submittedName>
</protein>
<evidence type="ECO:0000313" key="2">
    <source>
        <dbReference type="Proteomes" id="UP000024635"/>
    </source>
</evidence>
<dbReference type="AlphaFoldDB" id="A0A016S108"/>
<proteinExistence type="predicted"/>
<dbReference type="Proteomes" id="UP000024635">
    <property type="component" value="Unassembled WGS sequence"/>
</dbReference>
<comment type="caution">
    <text evidence="1">The sequence shown here is derived from an EMBL/GenBank/DDBJ whole genome shotgun (WGS) entry which is preliminary data.</text>
</comment>
<keyword evidence="2" id="KW-1185">Reference proteome</keyword>
<accession>A0A016S108</accession>
<name>A0A016S108_9BILA</name>
<reference evidence="2" key="1">
    <citation type="journal article" date="2015" name="Nat. Genet.">
        <title>The genome and transcriptome of the zoonotic hookworm Ancylostoma ceylanicum identify infection-specific gene families.</title>
        <authorList>
            <person name="Schwarz E.M."/>
            <person name="Hu Y."/>
            <person name="Antoshechkin I."/>
            <person name="Miller M.M."/>
            <person name="Sternberg P.W."/>
            <person name="Aroian R.V."/>
        </authorList>
    </citation>
    <scope>NUCLEOTIDE SEQUENCE</scope>
    <source>
        <strain evidence="2">HY135</strain>
    </source>
</reference>
<dbReference type="EMBL" id="JARK01001662">
    <property type="protein sequence ID" value="EYB83939.1"/>
    <property type="molecule type" value="Genomic_DNA"/>
</dbReference>
<gene>
    <name evidence="1" type="primary">Acey_s0326.g2559</name>
    <name evidence="1" type="ORF">Y032_0326g2559</name>
</gene>
<dbReference type="OrthoDB" id="10443788at2759"/>
<organism evidence="1 2">
    <name type="scientific">Ancylostoma ceylanicum</name>
    <dbReference type="NCBI Taxonomy" id="53326"/>
    <lineage>
        <taxon>Eukaryota</taxon>
        <taxon>Metazoa</taxon>
        <taxon>Ecdysozoa</taxon>
        <taxon>Nematoda</taxon>
        <taxon>Chromadorea</taxon>
        <taxon>Rhabditida</taxon>
        <taxon>Rhabditina</taxon>
        <taxon>Rhabditomorpha</taxon>
        <taxon>Strongyloidea</taxon>
        <taxon>Ancylostomatidae</taxon>
        <taxon>Ancylostomatinae</taxon>
        <taxon>Ancylostoma</taxon>
    </lineage>
</organism>
<sequence length="148" mass="16470">MKSLYSRFCCDLTSTKRILSNTNEVPVMLKAVRKSAEIIVQYSFVERTAAQDDVENWEEPNIVFGAGEKTVGANNEFELEIQKPLEEGEVPPADEEQAVAHDDGAEAVEGTIDDMNSIHADFYALPSLDPDLEEMLKDEENVEIDSTS</sequence>
<evidence type="ECO:0000313" key="1">
    <source>
        <dbReference type="EMBL" id="EYB83939.1"/>
    </source>
</evidence>